<dbReference type="AlphaFoldDB" id="A0A397TTT0"/>
<evidence type="ECO:0000313" key="1">
    <source>
        <dbReference type="EMBL" id="RIB01532.1"/>
    </source>
</evidence>
<dbReference type="Proteomes" id="UP000266673">
    <property type="component" value="Unassembled WGS sequence"/>
</dbReference>
<organism evidence="1 2">
    <name type="scientific">Gigaspora rosea</name>
    <dbReference type="NCBI Taxonomy" id="44941"/>
    <lineage>
        <taxon>Eukaryota</taxon>
        <taxon>Fungi</taxon>
        <taxon>Fungi incertae sedis</taxon>
        <taxon>Mucoromycota</taxon>
        <taxon>Glomeromycotina</taxon>
        <taxon>Glomeromycetes</taxon>
        <taxon>Diversisporales</taxon>
        <taxon>Gigasporaceae</taxon>
        <taxon>Gigaspora</taxon>
    </lineage>
</organism>
<accession>A0A397TTT0</accession>
<dbReference type="STRING" id="44941.A0A397TTT0"/>
<name>A0A397TTT0_9GLOM</name>
<gene>
    <name evidence="1" type="ORF">C2G38_2050802</name>
</gene>
<comment type="caution">
    <text evidence="1">The sequence shown here is derived from an EMBL/GenBank/DDBJ whole genome shotgun (WGS) entry which is preliminary data.</text>
</comment>
<evidence type="ECO:0000313" key="2">
    <source>
        <dbReference type="Proteomes" id="UP000266673"/>
    </source>
</evidence>
<proteinExistence type="predicted"/>
<protein>
    <submittedName>
        <fullName evidence="1">Uncharacterized protein</fullName>
    </submittedName>
</protein>
<dbReference type="EMBL" id="QKWP01003075">
    <property type="protein sequence ID" value="RIB01532.1"/>
    <property type="molecule type" value="Genomic_DNA"/>
</dbReference>
<reference evidence="1 2" key="1">
    <citation type="submission" date="2018-06" db="EMBL/GenBank/DDBJ databases">
        <title>Comparative genomics reveals the genomic features of Rhizophagus irregularis, R. cerebriforme, R. diaphanum and Gigaspora rosea, and their symbiotic lifestyle signature.</title>
        <authorList>
            <person name="Morin E."/>
            <person name="San Clemente H."/>
            <person name="Chen E.C.H."/>
            <person name="De La Providencia I."/>
            <person name="Hainaut M."/>
            <person name="Kuo A."/>
            <person name="Kohler A."/>
            <person name="Murat C."/>
            <person name="Tang N."/>
            <person name="Roy S."/>
            <person name="Loubradou J."/>
            <person name="Henrissat B."/>
            <person name="Grigoriev I.V."/>
            <person name="Corradi N."/>
            <person name="Roux C."/>
            <person name="Martin F.M."/>
        </authorList>
    </citation>
    <scope>NUCLEOTIDE SEQUENCE [LARGE SCALE GENOMIC DNA]</scope>
    <source>
        <strain evidence="1 2">DAOM 194757</strain>
    </source>
</reference>
<keyword evidence="2" id="KW-1185">Reference proteome</keyword>
<sequence length="229" mass="26515">MAENNINSDINILTIIKEFVKIKINGNNHEFQNTNDAISSIVRQVSVKPDIQQDIINSITKIWIFFEKIVHYESFLPPCTLEARLAPIFFNINECLNQKLAEYNEAKRFFIGLINLDYKPGHKEHTFYKYWLASNGHTSSSNKNNTAVLEPCQPEEIHSQYIIRVVVKGYIVIDHPSEVYRISDTHECINRNQPLHLIIDIDARQKPDPNNLKLPSLDSEKITREDLIS</sequence>